<evidence type="ECO:0000313" key="3">
    <source>
        <dbReference type="EMBL" id="THH09018.1"/>
    </source>
</evidence>
<dbReference type="PROSITE" id="PS50006">
    <property type="entry name" value="FHA_DOMAIN"/>
    <property type="match status" value="1"/>
</dbReference>
<dbReference type="Proteomes" id="UP000308199">
    <property type="component" value="Unassembled WGS sequence"/>
</dbReference>
<feature type="compositionally biased region" description="Polar residues" evidence="1">
    <location>
        <begin position="362"/>
        <end position="376"/>
    </location>
</feature>
<feature type="region of interest" description="Disordered" evidence="1">
    <location>
        <begin position="319"/>
        <end position="519"/>
    </location>
</feature>
<accession>A0A4S4LD88</accession>
<reference evidence="3 4" key="1">
    <citation type="submission" date="2019-02" db="EMBL/GenBank/DDBJ databases">
        <title>Genome sequencing of the rare red list fungi Phellinidium pouzarii.</title>
        <authorList>
            <person name="Buettner E."/>
            <person name="Kellner H."/>
        </authorList>
    </citation>
    <scope>NUCLEOTIDE SEQUENCE [LARGE SCALE GENOMIC DNA]</scope>
    <source>
        <strain evidence="3 4">DSM 108285</strain>
    </source>
</reference>
<feature type="compositionally biased region" description="Basic and acidic residues" evidence="1">
    <location>
        <begin position="849"/>
        <end position="865"/>
    </location>
</feature>
<dbReference type="SMART" id="SM00240">
    <property type="entry name" value="FHA"/>
    <property type="match status" value="1"/>
</dbReference>
<dbReference type="Pfam" id="PF00498">
    <property type="entry name" value="FHA"/>
    <property type="match status" value="1"/>
</dbReference>
<dbReference type="InterPro" id="IPR008984">
    <property type="entry name" value="SMAD_FHA_dom_sf"/>
</dbReference>
<feature type="compositionally biased region" description="Basic and acidic residues" evidence="1">
    <location>
        <begin position="429"/>
        <end position="442"/>
    </location>
</feature>
<sequence>MADASEVGNFGTIRLLKRREPSTVVASYPIDEEEVTFGRDPSCSVRLYYQGVSSFHCKIVFEERKAFLQVLGVNGVVVDGCQVYPAKPDSTPTTVPLPNGSTFEIHKKRFIFNYPPKELRPQLFTPGVKVKRRGSLRMSMIQSAHVFSPAPSPNPRDNLRVLQSPLKLASMDEDDPVTLVDGNHPRVFEEGQDLIILEDIELKFTSDPEMQTPTRSQTMQSLPQTQVPASKKLPQPQTPRRRSVPSLHRAVLIRSAQRVAYLREMQVQRQRIEYGNQFEDINLDEEAAEEEEVEESVIGDIVNDDSEEVGPDVVADVGVQGDGIIGDEDIENAEYEEGDEQDDEQDITEARDGYQEEREETSAVQYSTPLQVSRTRQLGAFMTPQAGLFAQRPPKEEDDGQRQKTGPQRPPPGYRFSLAPGLGAGTLSLRDKPKEADAEVKVARPPSPTKPRLEISEEERKAILERRKSALKAPDPEFADHIPGLGARRTSALPPSGPSVPTSPFKSIREDIDDGENTRSVLKRMEDSLAGMRRKSLARQSIGVGRNAGLPPSPEKGFSLLASGSGPSPMRGRFEGRMQLRFGEDMIMEETGSQLKKEEEDMRNDMTADANKSKGKDGLKMEVENEEEDEQDENIFRPRLPLQMPGTPRMDGLRNMFRVPQAPVGLLTPAVRGVRELFREKTAAIVPQTPRMDGIRSLFIEQRIPATPAFDGIAEMMQLDGDEGEPDLGKEDNEEGDKMPVDIPKDIVDDIQPEDRKADPLPAPRPTVRGKETRIVRGTPDMSTMADDEATPDLGIVPVPKGQLASRAGKAGEAAVVHRTTRVRKVAGAGSDTEEPAKTKASAAAVKRAAKDAEDNATEESEKPAKTAVRRGRPPKAVADSDETDAKAAKAKPKGRPRKPESVSNVAPKTARKGASEDDSSAPVVAKAPTALRRGTRARSQSVDRESELGAGTNDDPLDSTGRSSPDGASSSSATTKAKRSVRTKAATVETIPEEDEPVQVKPLRKSTLAAAARVRKARADAEGTQDSVLQKKKAVASQKAAKTQEPTDDDDSMDKEDKENTPERSPVSPIEPDEDVPVKTSRSRAAPKTAATTKARTVATKATKPPLRTMKVKEEEPTVPLRTTRTRARK</sequence>
<protein>
    <recommendedName>
        <fullName evidence="2">FHA domain-containing protein</fullName>
    </recommendedName>
</protein>
<comment type="caution">
    <text evidence="3">The sequence shown here is derived from an EMBL/GenBank/DDBJ whole genome shotgun (WGS) entry which is preliminary data.</text>
</comment>
<evidence type="ECO:0000256" key="1">
    <source>
        <dbReference type="SAM" id="MobiDB-lite"/>
    </source>
</evidence>
<keyword evidence="4" id="KW-1185">Reference proteome</keyword>
<name>A0A4S4LD88_9AGAM</name>
<evidence type="ECO:0000259" key="2">
    <source>
        <dbReference type="PROSITE" id="PS50006"/>
    </source>
</evidence>
<feature type="compositionally biased region" description="Low complexity" evidence="1">
    <location>
        <begin position="1084"/>
        <end position="1107"/>
    </location>
</feature>
<proteinExistence type="predicted"/>
<feature type="compositionally biased region" description="Low complexity" evidence="1">
    <location>
        <begin position="960"/>
        <end position="976"/>
    </location>
</feature>
<organism evidence="3 4">
    <name type="scientific">Phellinidium pouzarii</name>
    <dbReference type="NCBI Taxonomy" id="167371"/>
    <lineage>
        <taxon>Eukaryota</taxon>
        <taxon>Fungi</taxon>
        <taxon>Dikarya</taxon>
        <taxon>Basidiomycota</taxon>
        <taxon>Agaricomycotina</taxon>
        <taxon>Agaricomycetes</taxon>
        <taxon>Hymenochaetales</taxon>
        <taxon>Hymenochaetaceae</taxon>
        <taxon>Phellinidium</taxon>
    </lineage>
</organism>
<dbReference type="SUPFAM" id="SSF49879">
    <property type="entry name" value="SMAD/FHA domain"/>
    <property type="match status" value="1"/>
</dbReference>
<dbReference type="OrthoDB" id="6288785at2759"/>
<dbReference type="AlphaFoldDB" id="A0A4S4LD88"/>
<feature type="compositionally biased region" description="Low complexity" evidence="1">
    <location>
        <begin position="1036"/>
        <end position="1045"/>
    </location>
</feature>
<feature type="region of interest" description="Disordered" evidence="1">
    <location>
        <begin position="721"/>
        <end position="1131"/>
    </location>
</feature>
<dbReference type="Gene3D" id="2.60.200.20">
    <property type="match status" value="1"/>
</dbReference>
<feature type="compositionally biased region" description="Basic and acidic residues" evidence="1">
    <location>
        <begin position="727"/>
        <end position="759"/>
    </location>
</feature>
<feature type="compositionally biased region" description="Basic and acidic residues" evidence="1">
    <location>
        <begin position="451"/>
        <end position="480"/>
    </location>
</feature>
<gene>
    <name evidence="3" type="ORF">EW145_g2328</name>
</gene>
<feature type="compositionally biased region" description="Polar residues" evidence="1">
    <location>
        <begin position="208"/>
        <end position="228"/>
    </location>
</feature>
<dbReference type="EMBL" id="SGPK01000079">
    <property type="protein sequence ID" value="THH09018.1"/>
    <property type="molecule type" value="Genomic_DNA"/>
</dbReference>
<evidence type="ECO:0000313" key="4">
    <source>
        <dbReference type="Proteomes" id="UP000308199"/>
    </source>
</evidence>
<dbReference type="InterPro" id="IPR000253">
    <property type="entry name" value="FHA_dom"/>
</dbReference>
<feature type="region of interest" description="Disordered" evidence="1">
    <location>
        <begin position="208"/>
        <end position="246"/>
    </location>
</feature>
<feature type="compositionally biased region" description="Acidic residues" evidence="1">
    <location>
        <begin position="325"/>
        <end position="347"/>
    </location>
</feature>
<feature type="domain" description="FHA" evidence="2">
    <location>
        <begin position="35"/>
        <end position="83"/>
    </location>
</feature>